<gene>
    <name evidence="11 14" type="primary">atpF</name>
    <name evidence="14" type="ORF">AulaCp088</name>
</gene>
<evidence type="ECO:0000256" key="5">
    <source>
        <dbReference type="ARBA" id="ARBA00022781"/>
    </source>
</evidence>
<dbReference type="GO" id="GO:0009535">
    <property type="term" value="C:chloroplast thylakoid membrane"/>
    <property type="evidence" value="ECO:0007669"/>
    <property type="project" value="UniProtKB-SubCell"/>
</dbReference>
<evidence type="ECO:0000256" key="12">
    <source>
        <dbReference type="RuleBase" id="RU003848"/>
    </source>
</evidence>
<dbReference type="GO" id="GO:0045259">
    <property type="term" value="C:proton-transporting ATP synthase complex"/>
    <property type="evidence" value="ECO:0007669"/>
    <property type="project" value="UniProtKB-KW"/>
</dbReference>
<dbReference type="InterPro" id="IPR002146">
    <property type="entry name" value="ATP_synth_b/b'su_bac/chlpt"/>
</dbReference>
<feature type="coiled-coil region" evidence="13">
    <location>
        <begin position="44"/>
        <end position="125"/>
    </location>
</feature>
<evidence type="ECO:0000256" key="6">
    <source>
        <dbReference type="ARBA" id="ARBA00022989"/>
    </source>
</evidence>
<keyword evidence="8 11" id="KW-0472">Membrane</keyword>
<keyword evidence="6 11" id="KW-1133">Transmembrane helix</keyword>
<accession>C6KJ20</accession>
<comment type="similarity">
    <text evidence="11 12">Belongs to the ATPase B chain family.</text>
</comment>
<evidence type="ECO:0000256" key="10">
    <source>
        <dbReference type="ARBA" id="ARBA00025198"/>
    </source>
</evidence>
<keyword evidence="13" id="KW-0175">Coiled coil</keyword>
<dbReference type="EMBL" id="GQ231542">
    <property type="protein sequence ID" value="ACS36976.1"/>
    <property type="molecule type" value="Genomic_DNA"/>
</dbReference>
<keyword evidence="7 11" id="KW-0406">Ion transport</keyword>
<dbReference type="PANTHER" id="PTHR34264:SF3">
    <property type="entry name" value="ATP SYNTHASE SUBUNIT B, CHLOROPLASTIC"/>
    <property type="match status" value="1"/>
</dbReference>
<dbReference type="CDD" id="cd06503">
    <property type="entry name" value="ATP-synt_Fo_b"/>
    <property type="match status" value="1"/>
</dbReference>
<comment type="function">
    <text evidence="10 11">F(1)F(0) ATP synthase produces ATP from ADP in the presence of a proton or sodium gradient. F-type ATPases consist of two structural domains, F(1) containing the extramembraneous catalytic core and F(0) containing the membrane proton channel, linked together by a central stalk and a peripheral stalk. During catalysis, ATP synthesis in the catalytic domain of F(1) is coupled via a rotary mechanism of the central stalk subunits to proton translocation.</text>
</comment>
<name>C6KJ20_9STRA</name>
<proteinExistence type="inferred from homology"/>
<keyword evidence="3 11" id="KW-0138">CF(0)</keyword>
<evidence type="ECO:0000256" key="1">
    <source>
        <dbReference type="ARBA" id="ARBA00004167"/>
    </source>
</evidence>
<dbReference type="HAMAP" id="MF_01398">
    <property type="entry name" value="ATP_synth_b_bprime"/>
    <property type="match status" value="1"/>
</dbReference>
<evidence type="ECO:0000256" key="7">
    <source>
        <dbReference type="ARBA" id="ARBA00023065"/>
    </source>
</evidence>
<feature type="transmembrane region" description="Helical" evidence="11">
    <location>
        <begin position="20"/>
        <end position="39"/>
    </location>
</feature>
<evidence type="ECO:0000256" key="3">
    <source>
        <dbReference type="ARBA" id="ARBA00022547"/>
    </source>
</evidence>
<keyword evidence="4 11" id="KW-0812">Transmembrane</keyword>
<comment type="function">
    <text evidence="11">Component of the F(0) channel, it forms part of the peripheral stalk, linking F(1) to F(0).</text>
</comment>
<dbReference type="GO" id="GO:0046933">
    <property type="term" value="F:proton-transporting ATP synthase activity, rotational mechanism"/>
    <property type="evidence" value="ECO:0007669"/>
    <property type="project" value="UniProtKB-UniRule"/>
</dbReference>
<dbReference type="RefSeq" id="YP_003002264.1">
    <property type="nucleotide sequence ID" value="NC_012903.1"/>
</dbReference>
<geneLocation type="chloroplast" evidence="14"/>
<comment type="miscellaneous">
    <text evidence="11">In plastids the F-type ATPase is also known as CF(1)CF(0).</text>
</comment>
<dbReference type="PANTHER" id="PTHR34264">
    <property type="entry name" value="ATP SYNTHASE SUBUNIT B, CHLOROPLASTIC"/>
    <property type="match status" value="1"/>
</dbReference>
<dbReference type="AlphaFoldDB" id="C6KJ20"/>
<keyword evidence="2 11" id="KW-0813">Transport</keyword>
<comment type="subcellular location">
    <subcellularLocation>
        <location evidence="1">Membrane</location>
        <topology evidence="1">Single-pass membrane protein</topology>
    </subcellularLocation>
    <subcellularLocation>
        <location evidence="11">Plastid</location>
        <location evidence="11">Chloroplast thylakoid membrane</location>
        <topology evidence="11">Single-pass membrane protein</topology>
    </subcellularLocation>
</comment>
<evidence type="ECO:0000256" key="11">
    <source>
        <dbReference type="HAMAP-Rule" id="MF_01398"/>
    </source>
</evidence>
<evidence type="ECO:0000256" key="2">
    <source>
        <dbReference type="ARBA" id="ARBA00022448"/>
    </source>
</evidence>
<dbReference type="Pfam" id="PF00430">
    <property type="entry name" value="ATP-synt_B"/>
    <property type="match status" value="1"/>
</dbReference>
<keyword evidence="11" id="KW-0793">Thylakoid</keyword>
<evidence type="ECO:0000256" key="8">
    <source>
        <dbReference type="ARBA" id="ARBA00023136"/>
    </source>
</evidence>
<keyword evidence="14" id="KW-0150">Chloroplast</keyword>
<sequence length="175" mass="19828">MENLILLSNISLNTDILETNIINIAILVAVLFNVVGGALKAAMLERKEQILNGVQDAEQRLQEASERLLEAKAQLSQSKLIINKIKTDKETAIRTIALNNRKRALEELERQANSTKLAILYKEQQVLREVKEQVSTLALTNVLKFCQEKLKLDTHVQLINKKIDSIGGQQWQIKF</sequence>
<dbReference type="GeneID" id="8097477"/>
<comment type="subunit">
    <text evidence="11">F-type ATPases have 2 components, F(1) - the catalytic core - and F(0) - the membrane proton channel. F(1) has five subunits: alpha(3), beta(3), gamma(1), delta(1), epsilon(1). F(0) has four main subunits: a(1), b(1), b'(1) and c(10-14). The alpha and beta chains form an alternating ring which encloses part of the gamma chain. F(1) is attached to F(0) by a central stalk formed by the gamma and epsilon chains, while a peripheral stalk is formed by the delta, b and b' chains.</text>
</comment>
<reference evidence="14" key="1">
    <citation type="journal article" date="2010" name="J. Phycol.">
        <title>Analyses of the complete chloroplast genome sequences of two members of the pelagophyceae: Aureococcus anophagefferens CCMP1984 and Aureoumbra lagunensis CCMP1507.</title>
        <authorList>
            <person name="Ong H.C."/>
            <person name="Wilhelm S.W."/>
            <person name="Gobler C.J."/>
            <person name="Bullerjahn G."/>
            <person name="Jacobs M.A."/>
            <person name="McKay J."/>
            <person name="Sims E.H."/>
            <person name="Gillett W.G."/>
            <person name="Zhou Y."/>
            <person name="Haugen E."/>
            <person name="Rocap G."/>
            <person name="Cattolico R.A."/>
        </authorList>
    </citation>
    <scope>NUCLEOTIDE SEQUENCE</scope>
    <source>
        <strain evidence="14">CCMP 1507</strain>
    </source>
</reference>
<evidence type="ECO:0000256" key="13">
    <source>
        <dbReference type="SAM" id="Coils"/>
    </source>
</evidence>
<keyword evidence="14" id="KW-0934">Plastid</keyword>
<keyword evidence="5 11" id="KW-0375">Hydrogen ion transport</keyword>
<keyword evidence="9 11" id="KW-0066">ATP synthesis</keyword>
<evidence type="ECO:0000256" key="4">
    <source>
        <dbReference type="ARBA" id="ARBA00022692"/>
    </source>
</evidence>
<organism evidence="14">
    <name type="scientific">Aureoumbra lagunensis</name>
    <dbReference type="NCBI Taxonomy" id="44058"/>
    <lineage>
        <taxon>Eukaryota</taxon>
        <taxon>Sar</taxon>
        <taxon>Stramenopiles</taxon>
        <taxon>Ochrophyta</taxon>
        <taxon>Pelagophyceae</taxon>
        <taxon>Pelagomonadales</taxon>
        <taxon>Aureoumbra</taxon>
    </lineage>
</organism>
<evidence type="ECO:0000256" key="9">
    <source>
        <dbReference type="ARBA" id="ARBA00023310"/>
    </source>
</evidence>
<evidence type="ECO:0000313" key="14">
    <source>
        <dbReference type="EMBL" id="ACS36976.1"/>
    </source>
</evidence>
<protein>
    <recommendedName>
        <fullName evidence="11">ATP synthase subunit b, chloroplastic</fullName>
    </recommendedName>
    <alternativeName>
        <fullName evidence="11">ATP synthase F(0) sector subunit b</fullName>
    </alternativeName>
    <alternativeName>
        <fullName evidence="11">ATPase subunit I</fullName>
    </alternativeName>
</protein>